<reference evidence="6 7" key="1">
    <citation type="submission" date="2021-11" db="EMBL/GenBank/DDBJ databases">
        <authorList>
            <person name="Islam A."/>
            <person name="Islam S."/>
            <person name="Flora M.S."/>
            <person name="Rahman M."/>
            <person name="Ziaur R.M."/>
            <person name="Epstein J.H."/>
            <person name="Hassan M."/>
            <person name="Klassen M."/>
            <person name="Woodard K."/>
            <person name="Webb A."/>
            <person name="Webby R.J."/>
            <person name="El Zowalaty M.E."/>
        </authorList>
    </citation>
    <scope>NUCLEOTIDE SEQUENCE [LARGE SCALE GENOMIC DNA]</scope>
    <source>
        <strain evidence="6">Pbs1</strain>
    </source>
</reference>
<keyword evidence="7" id="KW-1185">Reference proteome</keyword>
<protein>
    <submittedName>
        <fullName evidence="6">Uncharacterized protein</fullName>
    </submittedName>
</protein>
<dbReference type="InterPro" id="IPR026126">
    <property type="entry name" value="BABAM1"/>
</dbReference>
<dbReference type="Proteomes" id="UP001158986">
    <property type="component" value="Unassembled WGS sequence"/>
</dbReference>
<evidence type="ECO:0000256" key="3">
    <source>
        <dbReference type="ARBA" id="ARBA00022763"/>
    </source>
</evidence>
<keyword evidence="2" id="KW-0963">Cytoplasm</keyword>
<name>A0ABN8DAU3_9STRA</name>
<organism evidence="6 7">
    <name type="scientific">Peronospora belbahrii</name>
    <dbReference type="NCBI Taxonomy" id="622444"/>
    <lineage>
        <taxon>Eukaryota</taxon>
        <taxon>Sar</taxon>
        <taxon>Stramenopiles</taxon>
        <taxon>Oomycota</taxon>
        <taxon>Peronosporomycetes</taxon>
        <taxon>Peronosporales</taxon>
        <taxon>Peronosporaceae</taxon>
        <taxon>Peronospora</taxon>
    </lineage>
</organism>
<dbReference type="PANTHER" id="PTHR15660:SF1">
    <property type="entry name" value="BRISC AND BRCA1-A COMPLEX MEMBER 1"/>
    <property type="match status" value="1"/>
</dbReference>
<evidence type="ECO:0000256" key="4">
    <source>
        <dbReference type="ARBA" id="ARBA00023204"/>
    </source>
</evidence>
<accession>A0ABN8DAU3</accession>
<keyword evidence="4" id="KW-0234">DNA repair</keyword>
<evidence type="ECO:0000313" key="7">
    <source>
        <dbReference type="Proteomes" id="UP001158986"/>
    </source>
</evidence>
<keyword evidence="5" id="KW-0539">Nucleus</keyword>
<keyword evidence="3" id="KW-0227">DNA damage</keyword>
<comment type="subcellular location">
    <subcellularLocation>
        <location evidence="1">Nucleus</location>
    </subcellularLocation>
</comment>
<evidence type="ECO:0000256" key="5">
    <source>
        <dbReference type="ARBA" id="ARBA00023242"/>
    </source>
</evidence>
<evidence type="ECO:0000313" key="6">
    <source>
        <dbReference type="EMBL" id="CAH0520463.1"/>
    </source>
</evidence>
<evidence type="ECO:0000256" key="1">
    <source>
        <dbReference type="ARBA" id="ARBA00004123"/>
    </source>
</evidence>
<gene>
    <name evidence="6" type="ORF">PBS001_LOCUS6940</name>
</gene>
<dbReference type="EMBL" id="CAKLCB010000358">
    <property type="protein sequence ID" value="CAH0520463.1"/>
    <property type="molecule type" value="Genomic_DNA"/>
</dbReference>
<comment type="caution">
    <text evidence="6">The sequence shown here is derived from an EMBL/GenBank/DDBJ whole genome shotgun (WGS) entry which is preliminary data.</text>
</comment>
<dbReference type="PANTHER" id="PTHR15660">
    <property type="entry name" value="BRISC AND BRCA1-A COMPLEX MEMBER 1"/>
    <property type="match status" value="1"/>
</dbReference>
<evidence type="ECO:0000256" key="2">
    <source>
        <dbReference type="ARBA" id="ARBA00022490"/>
    </source>
</evidence>
<proteinExistence type="predicted"/>
<sequence length="243" mass="27553">MEVVPTLDDVQALRQLTLAHEHLVICLCGVDVEQDTDTFVLQASLQKIIRIKMQMNGDHCMSLAKVQESKLVIEQEFTRDVGALVVAVPRIFSSTDHDSTVDLDALLSDAICYFGAQQDMETASSFRLLLIYRQVKQTPQLHVIHREIPNRFIDDPACHLDVIYWHHDVPFTAAQCVFDQLCSYDNTNPLAKFYFLEVGESVERLHQALVLVLSHPAHRLSQNGAEQLLESRFSPSKRVNSLN</sequence>